<dbReference type="PANTHER" id="PTHR42993">
    <property type="entry name" value="MAOC-LIKE DEHYDRATASE DOMAIN-CONTAINING PROTEIN"/>
    <property type="match status" value="1"/>
</dbReference>
<reference evidence="2 3" key="1">
    <citation type="submission" date="2012-05" db="EMBL/GenBank/DDBJ databases">
        <title>Genome sequence of Nitritalea halalkaliphila LW7.</title>
        <authorList>
            <person name="Jangir P.K."/>
            <person name="Singh A."/>
            <person name="Shivaji S."/>
            <person name="Sharma R."/>
        </authorList>
    </citation>
    <scope>NUCLEOTIDE SEQUENCE [LARGE SCALE GENOMIC DNA]</scope>
    <source>
        <strain evidence="2 3">LW7</strain>
    </source>
</reference>
<evidence type="ECO:0000313" key="3">
    <source>
        <dbReference type="Proteomes" id="UP000005551"/>
    </source>
</evidence>
<organism evidence="2 3">
    <name type="scientific">Nitritalea halalkaliphila LW7</name>
    <dbReference type="NCBI Taxonomy" id="1189621"/>
    <lineage>
        <taxon>Bacteria</taxon>
        <taxon>Pseudomonadati</taxon>
        <taxon>Bacteroidota</taxon>
        <taxon>Cytophagia</taxon>
        <taxon>Cytophagales</taxon>
        <taxon>Cyclobacteriaceae</taxon>
        <taxon>Nitritalea</taxon>
    </lineage>
</organism>
<dbReference type="AlphaFoldDB" id="I5BVU1"/>
<dbReference type="PATRIC" id="fig|1189621.3.peg.3609"/>
<dbReference type="SUPFAM" id="SSF54637">
    <property type="entry name" value="Thioesterase/thiol ester dehydrase-isomerase"/>
    <property type="match status" value="1"/>
</dbReference>
<evidence type="ECO:0000259" key="1">
    <source>
        <dbReference type="Pfam" id="PF01575"/>
    </source>
</evidence>
<sequence length="169" mass="19211">MAQLTIRSFEDFLPYEGKELGASDYHCISQEQINQFASATLDHQWIHTDPERAKTEGSFGNTIAHGYLTLSIVPFLWDQIVRVENLKMMVNYGIESLRFAAPVLVDSEVRLQASLQKVSNLRGTIKAEVAVKLEIKDQKKPAFTGVLVFLYHFLPEEAPKAADFWRQPN</sequence>
<keyword evidence="3" id="KW-1185">Reference proteome</keyword>
<dbReference type="InterPro" id="IPR029069">
    <property type="entry name" value="HotDog_dom_sf"/>
</dbReference>
<dbReference type="Proteomes" id="UP000005551">
    <property type="component" value="Unassembled WGS sequence"/>
</dbReference>
<accession>I5BVU1</accession>
<dbReference type="EMBL" id="AJYA01000057">
    <property type="protein sequence ID" value="EIM73693.1"/>
    <property type="molecule type" value="Genomic_DNA"/>
</dbReference>
<feature type="domain" description="MaoC-like" evidence="1">
    <location>
        <begin position="17"/>
        <end position="132"/>
    </location>
</feature>
<comment type="caution">
    <text evidence="2">The sequence shown here is derived from an EMBL/GenBank/DDBJ whole genome shotgun (WGS) entry which is preliminary data.</text>
</comment>
<dbReference type="InterPro" id="IPR002539">
    <property type="entry name" value="MaoC-like_dom"/>
</dbReference>
<proteinExistence type="predicted"/>
<dbReference type="Gene3D" id="3.10.129.10">
    <property type="entry name" value="Hotdog Thioesterase"/>
    <property type="match status" value="1"/>
</dbReference>
<gene>
    <name evidence="2" type="ORF">A3SI_17379</name>
</gene>
<dbReference type="PANTHER" id="PTHR42993:SF1">
    <property type="entry name" value="MAOC-LIKE DEHYDRATASE DOMAIN-CONTAINING PROTEIN"/>
    <property type="match status" value="1"/>
</dbReference>
<evidence type="ECO:0000313" key="2">
    <source>
        <dbReference type="EMBL" id="EIM73693.1"/>
    </source>
</evidence>
<dbReference type="Pfam" id="PF01575">
    <property type="entry name" value="MaoC_dehydratas"/>
    <property type="match status" value="1"/>
</dbReference>
<dbReference type="OrthoDB" id="9801735at2"/>
<dbReference type="CDD" id="cd03450">
    <property type="entry name" value="NodN"/>
    <property type="match status" value="1"/>
</dbReference>
<dbReference type="STRING" id="1189621.A3SI_17379"/>
<protein>
    <submittedName>
        <fullName evidence="2">Acyl dehydratase MaoC</fullName>
    </submittedName>
</protein>
<dbReference type="InterPro" id="IPR039375">
    <property type="entry name" value="NodN-like"/>
</dbReference>
<name>I5BVU1_9BACT</name>
<dbReference type="RefSeq" id="WP_009056956.1">
    <property type="nucleotide sequence ID" value="NZ_AJYA01000057.1"/>
</dbReference>